<dbReference type="PROSITE" id="PS51007">
    <property type="entry name" value="CYTC"/>
    <property type="match status" value="2"/>
</dbReference>
<reference evidence="12" key="1">
    <citation type="journal article" date="2019" name="Int. J. Syst. Evol. Microbiol.">
        <title>The Global Catalogue of Microorganisms (GCM) 10K type strain sequencing project: providing services to taxonomists for standard genome sequencing and annotation.</title>
        <authorList>
            <consortium name="The Broad Institute Genomics Platform"/>
            <consortium name="The Broad Institute Genome Sequencing Center for Infectious Disease"/>
            <person name="Wu L."/>
            <person name="Ma J."/>
        </authorList>
    </citation>
    <scope>NUCLEOTIDE SEQUENCE [LARGE SCALE GENOMIC DNA]</scope>
    <source>
        <strain evidence="12">KCTC 42644</strain>
    </source>
</reference>
<feature type="domain" description="Cytochrome c" evidence="10">
    <location>
        <begin position="126"/>
        <end position="209"/>
    </location>
</feature>
<organism evidence="11 12">
    <name type="scientific">Sphingoaurantiacus capsulatus</name>
    <dbReference type="NCBI Taxonomy" id="1771310"/>
    <lineage>
        <taxon>Bacteria</taxon>
        <taxon>Pseudomonadati</taxon>
        <taxon>Pseudomonadota</taxon>
        <taxon>Alphaproteobacteria</taxon>
        <taxon>Sphingomonadales</taxon>
        <taxon>Sphingosinicellaceae</taxon>
        <taxon>Sphingoaurantiacus</taxon>
    </lineage>
</organism>
<dbReference type="RefSeq" id="WP_380855638.1">
    <property type="nucleotide sequence ID" value="NZ_JBHRXV010000001.1"/>
</dbReference>
<dbReference type="Gene3D" id="1.10.760.10">
    <property type="entry name" value="Cytochrome c-like domain"/>
    <property type="match status" value="2"/>
</dbReference>
<comment type="caution">
    <text evidence="11">The sequence shown here is derived from an EMBL/GenBank/DDBJ whole genome shotgun (WGS) entry which is preliminary data.</text>
</comment>
<feature type="chain" id="PRO_5045062066" evidence="9">
    <location>
        <begin position="25"/>
        <end position="217"/>
    </location>
</feature>
<evidence type="ECO:0000259" key="10">
    <source>
        <dbReference type="PROSITE" id="PS51007"/>
    </source>
</evidence>
<evidence type="ECO:0000313" key="11">
    <source>
        <dbReference type="EMBL" id="MFC3711195.1"/>
    </source>
</evidence>
<dbReference type="SUPFAM" id="SSF46626">
    <property type="entry name" value="Cytochrome c"/>
    <property type="match status" value="2"/>
</dbReference>
<keyword evidence="2" id="KW-0813">Transport</keyword>
<evidence type="ECO:0000256" key="7">
    <source>
        <dbReference type="ARBA" id="ARBA00023004"/>
    </source>
</evidence>
<dbReference type="PROSITE" id="PS51257">
    <property type="entry name" value="PROKAR_LIPOPROTEIN"/>
    <property type="match status" value="1"/>
</dbReference>
<dbReference type="Pfam" id="PF00034">
    <property type="entry name" value="Cytochrom_C"/>
    <property type="match status" value="2"/>
</dbReference>
<dbReference type="PANTHER" id="PTHR33751">
    <property type="entry name" value="CBB3-TYPE CYTOCHROME C OXIDASE SUBUNIT FIXP"/>
    <property type="match status" value="1"/>
</dbReference>
<keyword evidence="12" id="KW-1185">Reference proteome</keyword>
<gene>
    <name evidence="11" type="ORF">ACFOMD_01340</name>
</gene>
<evidence type="ECO:0000256" key="6">
    <source>
        <dbReference type="ARBA" id="ARBA00022982"/>
    </source>
</evidence>
<dbReference type="PIRSF" id="PIRSF000005">
    <property type="entry name" value="Cytochrome_c4"/>
    <property type="match status" value="1"/>
</dbReference>
<evidence type="ECO:0000256" key="3">
    <source>
        <dbReference type="ARBA" id="ARBA00022617"/>
    </source>
</evidence>
<keyword evidence="4 8" id="KW-0479">Metal-binding</keyword>
<keyword evidence="9" id="KW-0732">Signal</keyword>
<accession>A0ABV7X4W4</accession>
<dbReference type="InterPro" id="IPR024167">
    <property type="entry name" value="Cytochrome_c4-like"/>
</dbReference>
<feature type="domain" description="Cytochrome c" evidence="10">
    <location>
        <begin position="27"/>
        <end position="114"/>
    </location>
</feature>
<protein>
    <submittedName>
        <fullName evidence="11">C-type cytochrome</fullName>
    </submittedName>
</protein>
<name>A0ABV7X4W4_9SPHN</name>
<evidence type="ECO:0000256" key="9">
    <source>
        <dbReference type="SAM" id="SignalP"/>
    </source>
</evidence>
<dbReference type="EMBL" id="JBHRXV010000001">
    <property type="protein sequence ID" value="MFC3711195.1"/>
    <property type="molecule type" value="Genomic_DNA"/>
</dbReference>
<comment type="subcellular location">
    <subcellularLocation>
        <location evidence="1">Periplasm</location>
    </subcellularLocation>
</comment>
<feature type="signal peptide" evidence="9">
    <location>
        <begin position="1"/>
        <end position="24"/>
    </location>
</feature>
<evidence type="ECO:0000313" key="12">
    <source>
        <dbReference type="Proteomes" id="UP001595615"/>
    </source>
</evidence>
<proteinExistence type="predicted"/>
<dbReference type="InterPro" id="IPR050597">
    <property type="entry name" value="Cytochrome_c_Oxidase_Subunit"/>
</dbReference>
<evidence type="ECO:0000256" key="1">
    <source>
        <dbReference type="ARBA" id="ARBA00004418"/>
    </source>
</evidence>
<keyword evidence="3 8" id="KW-0349">Heme</keyword>
<keyword evidence="5" id="KW-0574">Periplasm</keyword>
<evidence type="ECO:0000256" key="2">
    <source>
        <dbReference type="ARBA" id="ARBA00022448"/>
    </source>
</evidence>
<dbReference type="PANTHER" id="PTHR33751:SF9">
    <property type="entry name" value="CYTOCHROME C4"/>
    <property type="match status" value="1"/>
</dbReference>
<evidence type="ECO:0000256" key="4">
    <source>
        <dbReference type="ARBA" id="ARBA00022723"/>
    </source>
</evidence>
<evidence type="ECO:0000256" key="5">
    <source>
        <dbReference type="ARBA" id="ARBA00022764"/>
    </source>
</evidence>
<sequence length="217" mass="22719">MTGRSAFPALLWLTLLAGCGGAPASDPFTKTGELIALSGGDAGAANACFTCHGLDGRGDGAGAPRLAALDVGYLNRQLDDYTLGRRRHAPMQEIAKRLTPEGRQQVSAYYAAMRFEAVPAPVPASALYTEGDPARGLAPCATCHGRSGEGAGPGNPALGGQPELYLAEQMRLWQQGERRNDPDNLMQRIAAKLSEAEIRSVAAHASALPGTRPAPRE</sequence>
<evidence type="ECO:0000256" key="8">
    <source>
        <dbReference type="PROSITE-ProRule" id="PRU00433"/>
    </source>
</evidence>
<dbReference type="InterPro" id="IPR009056">
    <property type="entry name" value="Cyt_c-like_dom"/>
</dbReference>
<dbReference type="InterPro" id="IPR036909">
    <property type="entry name" value="Cyt_c-like_dom_sf"/>
</dbReference>
<keyword evidence="6" id="KW-0249">Electron transport</keyword>
<keyword evidence="7 8" id="KW-0408">Iron</keyword>
<dbReference type="Proteomes" id="UP001595615">
    <property type="component" value="Unassembled WGS sequence"/>
</dbReference>